<feature type="region of interest" description="Disordered" evidence="4">
    <location>
        <begin position="562"/>
        <end position="592"/>
    </location>
</feature>
<dbReference type="PANTHER" id="PTHR44218:SF6">
    <property type="entry name" value="PROTEIN SUPPRESSOR OF PHYA-105 1"/>
    <property type="match status" value="1"/>
</dbReference>
<dbReference type="InterPro" id="IPR001680">
    <property type="entry name" value="WD40_rpt"/>
</dbReference>
<dbReference type="InterPro" id="IPR015943">
    <property type="entry name" value="WD40/YVTN_repeat-like_dom_sf"/>
</dbReference>
<keyword evidence="2" id="KW-0677">Repeat</keyword>
<name>A0A061SC56_9CHLO</name>
<evidence type="ECO:0000256" key="1">
    <source>
        <dbReference type="ARBA" id="ARBA00022574"/>
    </source>
</evidence>
<proteinExistence type="predicted"/>
<dbReference type="EMBL" id="GBEZ01003244">
    <property type="protein sequence ID" value="JAC81878.1"/>
    <property type="molecule type" value="Transcribed_RNA"/>
</dbReference>
<reference evidence="5" key="1">
    <citation type="submission" date="2014-05" db="EMBL/GenBank/DDBJ databases">
        <title>The transcriptome of the halophilic microalga Tetraselmis sp. GSL018 isolated from the Great Salt Lake, Utah.</title>
        <authorList>
            <person name="Jinkerson R.E."/>
            <person name="D'Adamo S."/>
            <person name="Posewitz M.C."/>
        </authorList>
    </citation>
    <scope>NUCLEOTIDE SEQUENCE</scope>
    <source>
        <strain evidence="5">GSL018</strain>
    </source>
</reference>
<evidence type="ECO:0000256" key="3">
    <source>
        <dbReference type="PROSITE-ProRule" id="PRU00221"/>
    </source>
</evidence>
<feature type="region of interest" description="Disordered" evidence="4">
    <location>
        <begin position="394"/>
        <end position="415"/>
    </location>
</feature>
<feature type="compositionally biased region" description="Polar residues" evidence="4">
    <location>
        <begin position="278"/>
        <end position="290"/>
    </location>
</feature>
<evidence type="ECO:0000256" key="4">
    <source>
        <dbReference type="SAM" id="MobiDB-lite"/>
    </source>
</evidence>
<gene>
    <name evidence="5" type="primary">COP1</name>
    <name evidence="5" type="ORF">TSPGSL018_6941</name>
</gene>
<dbReference type="PANTHER" id="PTHR44218">
    <property type="entry name" value="PROTEIN SPA1-RELATED 2"/>
    <property type="match status" value="1"/>
</dbReference>
<evidence type="ECO:0000256" key="2">
    <source>
        <dbReference type="ARBA" id="ARBA00022737"/>
    </source>
</evidence>
<feature type="region of interest" description="Disordered" evidence="4">
    <location>
        <begin position="256"/>
        <end position="301"/>
    </location>
</feature>
<dbReference type="Gene3D" id="2.130.10.10">
    <property type="entry name" value="YVTN repeat-like/Quinoprotein amine dehydrogenase"/>
    <property type="match status" value="1"/>
</dbReference>
<dbReference type="SMART" id="SM00320">
    <property type="entry name" value="WD40"/>
    <property type="match status" value="5"/>
</dbReference>
<dbReference type="InterPro" id="IPR044630">
    <property type="entry name" value="SPA1/2/3/4"/>
</dbReference>
<evidence type="ECO:0000313" key="5">
    <source>
        <dbReference type="EMBL" id="JAC81878.1"/>
    </source>
</evidence>
<dbReference type="PROSITE" id="PS50294">
    <property type="entry name" value="WD_REPEATS_REGION"/>
    <property type="match status" value="1"/>
</dbReference>
<dbReference type="InterPro" id="IPR036322">
    <property type="entry name" value="WD40_repeat_dom_sf"/>
</dbReference>
<dbReference type="SUPFAM" id="SSF50978">
    <property type="entry name" value="WD40 repeat-like"/>
    <property type="match status" value="1"/>
</dbReference>
<dbReference type="PROSITE" id="PS00678">
    <property type="entry name" value="WD_REPEATS_1"/>
    <property type="match status" value="1"/>
</dbReference>
<sequence length="1035" mass="110822">MCMLTKEKFARFPEGNGFAGLHRGASADTQRRVKEGAVGRVEMYTGSSPQGQDNRSEFQVTISNNYNYATEEEVVCQSSSTVKPDLQDSQRIRNCLPTEKQTWGAGAPSGFTCPCCPEDCTVIVADFHNNSQREQVVTSLRACGYRVRDEICPPAESLQFAGHLSSEGFACNVDIIVAPLEEDWLIRLEAALAGDDAFPLAAAVVCCDTLGLLKNRPQLLAEALRRGAADVIELTDDKRVYDTLWKHALRQQRSRVELHRKRKAASLIQPDPQRRKQSPPQSATSDSPPSQEDLDACNKSSVGVPSTLHPAVVTGPGQSSDAACPAMPLSQWAESNLTRVGSCVASRRQQVSQVFLQLVLRVKEHHDTQNTVLGPWELLGRFAVSPDCNVTEMQLPDAADPGGPALPLPPEGPSNATSSDVFLLGQLLFQMLRLLLGPPPPCDWGIAPGPRLADTVLRRWPAEGALILAMTHPDPQRRPSLAEVAAHPALAPGPLGWSPEAPPPLLERAQALDLGRARGAADAVLAFLRAMRSRLQEAHAAGSSQREVLDADCASVLSVLQGSTQAAPPEAPPAQSPDGDAPSGAGDLLRRPQRAPTLVRQGLDMFACLEPEGAESPGSSAQTGSEEPPPGAPLDRWERLESQLPAMESMYLQRCRGTSDAPEPPTGPRRRFEEAGLSPHLAAFACDLHSFSRYGALTVHASLVQGSAVVGGSGAGSAGNNHVIAGLAFGCQDEMFATAGAATRKVKLYQVQPLLRHHADSLCRRASAAHYPLLEFEAQHRLSSLSWNQYIRNYLATADHGGTVQLWDASRGDPITTFRHHTKRVWSVHCSMLDPKRLLSAGDDGAARVWSASEAGASHVIATASPIYSAQFSPGNLNHVAVGCANYSAYLFDLRNASRPVKSLGGHSKPVSYVRFVGSDRLATASIDSTVRLWDVADGGGGGGPRCTFREHVNDKCFVGLDARDDGYILCGSETNQVHCYFAPLPVPILRHTFAGGGCGARKPTASSVCWSASGNLFLAANTSGIVDLLEMSPA</sequence>
<dbReference type="GO" id="GO:0009640">
    <property type="term" value="P:photomorphogenesis"/>
    <property type="evidence" value="ECO:0007669"/>
    <property type="project" value="InterPro"/>
</dbReference>
<dbReference type="Pfam" id="PF00400">
    <property type="entry name" value="WD40"/>
    <property type="match status" value="2"/>
</dbReference>
<organism evidence="5">
    <name type="scientific">Tetraselmis sp. GSL018</name>
    <dbReference type="NCBI Taxonomy" id="582737"/>
    <lineage>
        <taxon>Eukaryota</taxon>
        <taxon>Viridiplantae</taxon>
        <taxon>Chlorophyta</taxon>
        <taxon>core chlorophytes</taxon>
        <taxon>Chlorodendrophyceae</taxon>
        <taxon>Chlorodendrales</taxon>
        <taxon>Chlorodendraceae</taxon>
        <taxon>Tetraselmis</taxon>
    </lineage>
</organism>
<protein>
    <submittedName>
        <fullName evidence="5">E3 ubiquitin-protein ligase RFWD2</fullName>
    </submittedName>
</protein>
<accession>A0A061SC56</accession>
<dbReference type="InterPro" id="IPR019775">
    <property type="entry name" value="WD40_repeat_CS"/>
</dbReference>
<keyword evidence="1 3" id="KW-0853">WD repeat</keyword>
<feature type="repeat" description="WD" evidence="3">
    <location>
        <begin position="904"/>
        <end position="936"/>
    </location>
</feature>
<dbReference type="AlphaFoldDB" id="A0A061SC56"/>
<feature type="region of interest" description="Disordered" evidence="4">
    <location>
        <begin position="610"/>
        <end position="635"/>
    </location>
</feature>
<dbReference type="PROSITE" id="PS50082">
    <property type="entry name" value="WD_REPEATS_2"/>
    <property type="match status" value="1"/>
</dbReference>